<proteinExistence type="predicted"/>
<dbReference type="Proteomes" id="UP000295247">
    <property type="component" value="Unassembled WGS sequence"/>
</dbReference>
<dbReference type="GO" id="GO:0008146">
    <property type="term" value="F:sulfotransferase activity"/>
    <property type="evidence" value="ECO:0007669"/>
    <property type="project" value="InterPro"/>
</dbReference>
<gene>
    <name evidence="1" type="ORF">EDC29_104126</name>
</gene>
<name>A0A4R4ACH3_MARGR</name>
<dbReference type="Pfam" id="PF03567">
    <property type="entry name" value="Sulfotransfer_2"/>
    <property type="match status" value="1"/>
</dbReference>
<evidence type="ECO:0000313" key="2">
    <source>
        <dbReference type="Proteomes" id="UP000295247"/>
    </source>
</evidence>
<dbReference type="EMBL" id="SMDC01000004">
    <property type="protein sequence ID" value="TCW36339.1"/>
    <property type="molecule type" value="Genomic_DNA"/>
</dbReference>
<evidence type="ECO:0000313" key="1">
    <source>
        <dbReference type="EMBL" id="TCW36339.1"/>
    </source>
</evidence>
<reference evidence="1 2" key="1">
    <citation type="submission" date="2019-03" db="EMBL/GenBank/DDBJ databases">
        <title>Genomic Encyclopedia of Type Strains, Phase IV (KMG-IV): sequencing the most valuable type-strain genomes for metagenomic binning, comparative biology and taxonomic classification.</title>
        <authorList>
            <person name="Goeker M."/>
        </authorList>
    </citation>
    <scope>NUCLEOTIDE SEQUENCE [LARGE SCALE GENOMIC DNA]</scope>
    <source>
        <strain evidence="1 2">DSM 203</strain>
    </source>
</reference>
<organism evidence="1 2">
    <name type="scientific">Marichromatium gracile</name>
    <name type="common">Chromatium gracile</name>
    <dbReference type="NCBI Taxonomy" id="1048"/>
    <lineage>
        <taxon>Bacteria</taxon>
        <taxon>Pseudomonadati</taxon>
        <taxon>Pseudomonadota</taxon>
        <taxon>Gammaproteobacteria</taxon>
        <taxon>Chromatiales</taxon>
        <taxon>Chromatiaceae</taxon>
        <taxon>Marichromatium</taxon>
    </lineage>
</organism>
<protein>
    <submittedName>
        <fullName evidence="1">Sulfotransferase family protein</fullName>
    </submittedName>
</protein>
<keyword evidence="1" id="KW-0808">Transferase</keyword>
<sequence length="226" mass="26590">MLLSHHRRFVYFHIPKTGGSSLTSVFRDDLDTRASLAGLDARAPGWQDRCHFDGRQHSTYRDNARLLARYPDYFRFAFVRNPWDLALSWYTALARASPDETLGSTHLSGPGFKQFLRRALRPRAPGDWLAWASQAPVHRFMIGRSQSDYLTDRAGRLQIDFLARFEHYQEDLTALCDHLGLAPPAPEHFNRSRHGRLDYREFYDTHSRDWIARRFRRDIELFGYRF</sequence>
<accession>A0A4R4ACH3</accession>
<dbReference type="InterPro" id="IPR005331">
    <property type="entry name" value="Sulfotransferase"/>
</dbReference>
<dbReference type="Gene3D" id="3.40.50.300">
    <property type="entry name" value="P-loop containing nucleotide triphosphate hydrolases"/>
    <property type="match status" value="1"/>
</dbReference>
<dbReference type="SUPFAM" id="SSF52540">
    <property type="entry name" value="P-loop containing nucleoside triphosphate hydrolases"/>
    <property type="match status" value="1"/>
</dbReference>
<comment type="caution">
    <text evidence="1">The sequence shown here is derived from an EMBL/GenBank/DDBJ whole genome shotgun (WGS) entry which is preliminary data.</text>
</comment>
<dbReference type="AlphaFoldDB" id="A0A4R4ACH3"/>
<dbReference type="InterPro" id="IPR027417">
    <property type="entry name" value="P-loop_NTPase"/>
</dbReference>
<dbReference type="GO" id="GO:0016020">
    <property type="term" value="C:membrane"/>
    <property type="evidence" value="ECO:0007669"/>
    <property type="project" value="InterPro"/>
</dbReference>